<accession>A0ABN8AUF8</accession>
<sequence length="115" mass="13556">MAQQCYSDIECKIIKAQVERRAKFRKEFLKQRTDPCKHAMESGYVFDEALQRFVSMKGYQLYFFKPCLKTAMTGVLSILPFFAYGYLVWNERSKFLKDCACGKIRYCDRAFKLIG</sequence>
<evidence type="ECO:0000256" key="12">
    <source>
        <dbReference type="ARBA" id="ARBA00030212"/>
    </source>
</evidence>
<name>A0ABN8AUF8_CHISP</name>
<evidence type="ECO:0000256" key="4">
    <source>
        <dbReference type="ARBA" id="ARBA00022448"/>
    </source>
</evidence>
<keyword evidence="4" id="KW-0813">Transport</keyword>
<comment type="subcellular location">
    <subcellularLocation>
        <location evidence="1">Mitochondrion inner membrane</location>
        <topology evidence="1">Single-pass membrane protein</topology>
    </subcellularLocation>
</comment>
<dbReference type="PANTHER" id="PTHR15469">
    <property type="entry name" value="NADH-UBIQUINONE OXIDOREDUCTASE B15 SUBUNIT"/>
    <property type="match status" value="1"/>
</dbReference>
<evidence type="ECO:0000313" key="15">
    <source>
        <dbReference type="EMBL" id="CAH0399663.1"/>
    </source>
</evidence>
<comment type="similarity">
    <text evidence="2">Belongs to the complex I NDUFB4 subunit family.</text>
</comment>
<evidence type="ECO:0000256" key="11">
    <source>
        <dbReference type="ARBA" id="ARBA00023136"/>
    </source>
</evidence>
<keyword evidence="8" id="KW-0249">Electron transport</keyword>
<dbReference type="Proteomes" id="UP001153292">
    <property type="component" value="Chromosome 15"/>
</dbReference>
<keyword evidence="5" id="KW-0679">Respiratory chain</keyword>
<protein>
    <recommendedName>
        <fullName evidence="3">NADH dehydrogenase [ubiquinone] 1 beta subcomplex subunit 4</fullName>
    </recommendedName>
    <alternativeName>
        <fullName evidence="12">Complex I-B15</fullName>
    </alternativeName>
    <alternativeName>
        <fullName evidence="13">NADH-ubiquinone oxidoreductase B15 subunit</fullName>
    </alternativeName>
</protein>
<proteinExistence type="inferred from homology"/>
<evidence type="ECO:0000256" key="3">
    <source>
        <dbReference type="ARBA" id="ARBA00018681"/>
    </source>
</evidence>
<evidence type="ECO:0000256" key="9">
    <source>
        <dbReference type="ARBA" id="ARBA00022989"/>
    </source>
</evidence>
<dbReference type="EMBL" id="OU963908">
    <property type="protein sequence ID" value="CAH0399663.1"/>
    <property type="molecule type" value="Genomic_DNA"/>
</dbReference>
<keyword evidence="7" id="KW-0999">Mitochondrion inner membrane</keyword>
<evidence type="ECO:0000256" key="10">
    <source>
        <dbReference type="ARBA" id="ARBA00023128"/>
    </source>
</evidence>
<evidence type="ECO:0000256" key="14">
    <source>
        <dbReference type="SAM" id="Phobius"/>
    </source>
</evidence>
<feature type="transmembrane region" description="Helical" evidence="14">
    <location>
        <begin position="71"/>
        <end position="89"/>
    </location>
</feature>
<evidence type="ECO:0000256" key="8">
    <source>
        <dbReference type="ARBA" id="ARBA00022982"/>
    </source>
</evidence>
<gene>
    <name evidence="15" type="ORF">CHILSU_LOCUS2818</name>
</gene>
<keyword evidence="6 14" id="KW-0812">Transmembrane</keyword>
<evidence type="ECO:0000256" key="6">
    <source>
        <dbReference type="ARBA" id="ARBA00022692"/>
    </source>
</evidence>
<dbReference type="Pfam" id="PF07225">
    <property type="entry name" value="NDUF_B4"/>
    <property type="match status" value="1"/>
</dbReference>
<dbReference type="InterPro" id="IPR009866">
    <property type="entry name" value="NADH_UbQ_OxRdtase_NDUFB4_su"/>
</dbReference>
<keyword evidence="10" id="KW-0496">Mitochondrion</keyword>
<evidence type="ECO:0000256" key="2">
    <source>
        <dbReference type="ARBA" id="ARBA00007260"/>
    </source>
</evidence>
<evidence type="ECO:0000313" key="16">
    <source>
        <dbReference type="Proteomes" id="UP001153292"/>
    </source>
</evidence>
<organism evidence="15 16">
    <name type="scientific">Chilo suppressalis</name>
    <name type="common">Asiatic rice borer moth</name>
    <dbReference type="NCBI Taxonomy" id="168631"/>
    <lineage>
        <taxon>Eukaryota</taxon>
        <taxon>Metazoa</taxon>
        <taxon>Ecdysozoa</taxon>
        <taxon>Arthropoda</taxon>
        <taxon>Hexapoda</taxon>
        <taxon>Insecta</taxon>
        <taxon>Pterygota</taxon>
        <taxon>Neoptera</taxon>
        <taxon>Endopterygota</taxon>
        <taxon>Lepidoptera</taxon>
        <taxon>Glossata</taxon>
        <taxon>Ditrysia</taxon>
        <taxon>Pyraloidea</taxon>
        <taxon>Crambidae</taxon>
        <taxon>Crambinae</taxon>
        <taxon>Chilo</taxon>
    </lineage>
</organism>
<evidence type="ECO:0000256" key="13">
    <source>
        <dbReference type="ARBA" id="ARBA00030987"/>
    </source>
</evidence>
<keyword evidence="16" id="KW-1185">Reference proteome</keyword>
<reference evidence="15" key="1">
    <citation type="submission" date="2021-12" db="EMBL/GenBank/DDBJ databases">
        <authorList>
            <person name="King R."/>
        </authorList>
    </citation>
    <scope>NUCLEOTIDE SEQUENCE</scope>
</reference>
<keyword evidence="9 14" id="KW-1133">Transmembrane helix</keyword>
<evidence type="ECO:0000256" key="1">
    <source>
        <dbReference type="ARBA" id="ARBA00004434"/>
    </source>
</evidence>
<evidence type="ECO:0000256" key="5">
    <source>
        <dbReference type="ARBA" id="ARBA00022660"/>
    </source>
</evidence>
<keyword evidence="11 14" id="KW-0472">Membrane</keyword>
<evidence type="ECO:0000256" key="7">
    <source>
        <dbReference type="ARBA" id="ARBA00022792"/>
    </source>
</evidence>
<dbReference type="PANTHER" id="PTHR15469:SF0">
    <property type="entry name" value="NADH DEHYDROGENASE [UBIQUINONE] 1 BETA SUBCOMPLEX SUBUNIT 4"/>
    <property type="match status" value="1"/>
</dbReference>